<reference evidence="1 2" key="1">
    <citation type="submission" date="2019-09" db="EMBL/GenBank/DDBJ databases">
        <title>Draft genome of the ectomycorrhizal ascomycete Sphaerosporella brunnea.</title>
        <authorList>
            <consortium name="DOE Joint Genome Institute"/>
            <person name="Benucci G.M."/>
            <person name="Marozzi G."/>
            <person name="Antonielli L."/>
            <person name="Sanchez S."/>
            <person name="Marco P."/>
            <person name="Wang X."/>
            <person name="Falini L.B."/>
            <person name="Barry K."/>
            <person name="Haridas S."/>
            <person name="Lipzen A."/>
            <person name="Labutti K."/>
            <person name="Grigoriev I.V."/>
            <person name="Murat C."/>
            <person name="Martin F."/>
            <person name="Albertini E."/>
            <person name="Donnini D."/>
            <person name="Bonito G."/>
        </authorList>
    </citation>
    <scope>NUCLEOTIDE SEQUENCE [LARGE SCALE GENOMIC DNA]</scope>
    <source>
        <strain evidence="1 2">Sb_GMNB300</strain>
    </source>
</reference>
<evidence type="ECO:0000313" key="2">
    <source>
        <dbReference type="Proteomes" id="UP000326924"/>
    </source>
</evidence>
<evidence type="ECO:0008006" key="3">
    <source>
        <dbReference type="Google" id="ProtNLM"/>
    </source>
</evidence>
<comment type="caution">
    <text evidence="1">The sequence shown here is derived from an EMBL/GenBank/DDBJ whole genome shotgun (WGS) entry which is preliminary data.</text>
</comment>
<accession>A0A5J5EXM4</accession>
<gene>
    <name evidence="1" type="ORF">FN846DRAFT_907040</name>
</gene>
<dbReference type="OrthoDB" id="5288318at2759"/>
<keyword evidence="2" id="KW-1185">Reference proteome</keyword>
<dbReference type="EMBL" id="VXIS01000089">
    <property type="protein sequence ID" value="KAA8906427.1"/>
    <property type="molecule type" value="Genomic_DNA"/>
</dbReference>
<dbReference type="AlphaFoldDB" id="A0A5J5EXM4"/>
<sequence>MAIFTDLGLHAPPTTTTQVPTQAPNMNITHPLSRAIVLYPFLAGLAPHLDRTDLHNLATTCQALHSTLRDYRSTLLTLSLRCSLSPETLKKAGTTTTTTNDATPESWRDHRASQRCARDLNCIQKPHPTHLTSRFRRLCTQCQRSPALLPPATLPKYDAIKQVCTCATAPWICPACAKELAVEDNAYRLWCEMWVGEFSRDTRRLVRGRDFGDFGEGRVGDGNGEGGREWGAASSLEVPTMNWRAEPTPTEEAQAMDWDAFGEELEAVGDRKWREQAAKWRPGRAIEFDGRWALVGEWHGEVRAWCNWCDKVVLSVKDKNALGLEY</sequence>
<protein>
    <recommendedName>
        <fullName evidence="3">F-box domain-containing protein</fullName>
    </recommendedName>
</protein>
<organism evidence="1 2">
    <name type="scientific">Sphaerosporella brunnea</name>
    <dbReference type="NCBI Taxonomy" id="1250544"/>
    <lineage>
        <taxon>Eukaryota</taxon>
        <taxon>Fungi</taxon>
        <taxon>Dikarya</taxon>
        <taxon>Ascomycota</taxon>
        <taxon>Pezizomycotina</taxon>
        <taxon>Pezizomycetes</taxon>
        <taxon>Pezizales</taxon>
        <taxon>Pyronemataceae</taxon>
        <taxon>Sphaerosporella</taxon>
    </lineage>
</organism>
<proteinExistence type="predicted"/>
<evidence type="ECO:0000313" key="1">
    <source>
        <dbReference type="EMBL" id="KAA8906427.1"/>
    </source>
</evidence>
<dbReference type="InParanoid" id="A0A5J5EXM4"/>
<dbReference type="Proteomes" id="UP000326924">
    <property type="component" value="Unassembled WGS sequence"/>
</dbReference>
<name>A0A5J5EXM4_9PEZI</name>